<dbReference type="SUPFAM" id="SSF109915">
    <property type="entry name" value="Hypothetical protein YhaI"/>
    <property type="match status" value="1"/>
</dbReference>
<organism evidence="2 3">
    <name type="scientific">Ornithinibacillus xuwenensis</name>
    <dbReference type="NCBI Taxonomy" id="3144668"/>
    <lineage>
        <taxon>Bacteria</taxon>
        <taxon>Bacillati</taxon>
        <taxon>Bacillota</taxon>
        <taxon>Bacilli</taxon>
        <taxon>Bacillales</taxon>
        <taxon>Bacillaceae</taxon>
        <taxon>Ornithinibacillus</taxon>
    </lineage>
</organism>
<dbReference type="RefSeq" id="WP_345825186.1">
    <property type="nucleotide sequence ID" value="NZ_JBDIML010000003.1"/>
</dbReference>
<gene>
    <name evidence="2" type="ORF">ABC228_11010</name>
</gene>
<evidence type="ECO:0000256" key="1">
    <source>
        <dbReference type="SAM" id="Coils"/>
    </source>
</evidence>
<protein>
    <submittedName>
        <fullName evidence="2">DUF1878 family protein</fullName>
    </submittedName>
</protein>
<dbReference type="Pfam" id="PF08963">
    <property type="entry name" value="DUF1878"/>
    <property type="match status" value="1"/>
</dbReference>
<name>A0ABU9XHF2_9BACI</name>
<sequence length="111" mass="13001">MCEVNNLATFQLQLLSRTIDETQYPFTKLVIERNITEEEYDELFQLLGRIEEQYLEQKEEGLLNFSSLLVCFAGMLNEKLEPTETVMALKDEGYFPLLLEEFIKLINEGKL</sequence>
<accession>A0ABU9XHF2</accession>
<keyword evidence="1" id="KW-0175">Coiled coil</keyword>
<evidence type="ECO:0000313" key="2">
    <source>
        <dbReference type="EMBL" id="MEN2767720.1"/>
    </source>
</evidence>
<dbReference type="InterPro" id="IPR035945">
    <property type="entry name" value="YhaI-like_sf"/>
</dbReference>
<dbReference type="Gene3D" id="1.10.3750.10">
    <property type="entry name" value="YhaI-like"/>
    <property type="match status" value="1"/>
</dbReference>
<dbReference type="InterPro" id="IPR015058">
    <property type="entry name" value="DUF1878"/>
</dbReference>
<comment type="caution">
    <text evidence="2">The sequence shown here is derived from an EMBL/GenBank/DDBJ whole genome shotgun (WGS) entry which is preliminary data.</text>
</comment>
<feature type="coiled-coil region" evidence="1">
    <location>
        <begin position="33"/>
        <end position="60"/>
    </location>
</feature>
<reference evidence="2 3" key="1">
    <citation type="submission" date="2024-05" db="EMBL/GenBank/DDBJ databases">
        <authorList>
            <person name="Haq I."/>
            <person name="Ullah Z."/>
            <person name="Ahmad R."/>
            <person name="Li M."/>
            <person name="Tong Y."/>
        </authorList>
    </citation>
    <scope>NUCLEOTIDE SEQUENCE [LARGE SCALE GENOMIC DNA]</scope>
    <source>
        <strain evidence="2 3">16A2E</strain>
    </source>
</reference>
<keyword evidence="3" id="KW-1185">Reference proteome</keyword>
<dbReference type="Proteomes" id="UP001444625">
    <property type="component" value="Unassembled WGS sequence"/>
</dbReference>
<dbReference type="EMBL" id="JBDIML010000003">
    <property type="protein sequence ID" value="MEN2767720.1"/>
    <property type="molecule type" value="Genomic_DNA"/>
</dbReference>
<evidence type="ECO:0000313" key="3">
    <source>
        <dbReference type="Proteomes" id="UP001444625"/>
    </source>
</evidence>
<proteinExistence type="predicted"/>